<keyword evidence="2" id="KW-1185">Reference proteome</keyword>
<dbReference type="AlphaFoldDB" id="A0A1C7IDY0"/>
<accession>A0A1C7IDY0</accession>
<protein>
    <submittedName>
        <fullName evidence="1">Uncharacterized protein</fullName>
    </submittedName>
</protein>
<sequence>MNESENLRLYASMVPQMDAGIWTVEIEQELSLNKDAQRKAVNEEKIRVRRQILVPSAVFSLTEGMVVNRCPLPGTKAAVTDCVPHIILKGPFLPWIGRCRWKEKAVPSLGLLVLTEQELRENGCGTLHRMKVKDYLGGVGRDNGVFRPDYTDIPKEMAEQECSYIRIAGPLAKKVLPHMDELSYYAHCRQVYIGNKAEMGLDRDGLFSVVMSPRVPQYIPGQVQSYHTFLIVQDGLLREEGKDSPFQDFIVLYSWEFQVSGQTPYSFRRFCEDLTEKDADRMLLRLSGDIPDGAVKERVKEGFVPLLYHARTGDEGMCFYRSPLIPVSGKEIEKKEPFFTADAAMIYDAQSAVFDLSLACAWEAGRLSAVSDQVYVRQILALRKKAQQIADVLFSRMLSRAAESGKKDTLDRPEEFAQSARKELEQLGKEEWDGLLQGGKDAETLVMALNRTGWDTIGQGEGLMRLAGEASCITGEVMTETEVLVRAFLKENYMLLLPLLEEETAPLAAWLGKLLLLYPVPQDYLLPHPQLLPRESVRFFYLDENWQRAAFDGAVSLGLDSSRQADFNCVMERILYESTRKEMLAYRAALYGETVPGDDGGPKGGFMIRSHLVSSWPTLSLQAYDKEGKKLAILRMQHLAGETLLCILDGIPARIQVEEPGESLQMKILHKDYEVFRSDAHVLDLDKAGSGLLGQMAKRLGKKAEEIDVLTFVTELLTTGERTVFEKEGGK</sequence>
<dbReference type="OrthoDB" id="4846903at2"/>
<organism evidence="1 2">
    <name type="scientific">Blautia pseudococcoides</name>
    <dbReference type="NCBI Taxonomy" id="1796616"/>
    <lineage>
        <taxon>Bacteria</taxon>
        <taxon>Bacillati</taxon>
        <taxon>Bacillota</taxon>
        <taxon>Clostridia</taxon>
        <taxon>Lachnospirales</taxon>
        <taxon>Lachnospiraceae</taxon>
        <taxon>Blautia</taxon>
    </lineage>
</organism>
<gene>
    <name evidence="1" type="ORF">A4V09_20460</name>
</gene>
<dbReference type="EMBL" id="CP015405">
    <property type="protein sequence ID" value="ANU77896.1"/>
    <property type="molecule type" value="Genomic_DNA"/>
</dbReference>
<name>A0A1C7IDY0_9FIRM</name>
<reference evidence="1" key="1">
    <citation type="submission" date="2017-04" db="EMBL/GenBank/DDBJ databases">
        <title>Complete Genome Sequences of Twelve Strains of a Stable Defined Moderately Diverse Mouse Microbiota 2 (sDMDMm2).</title>
        <authorList>
            <person name="Uchimura Y."/>
            <person name="Wyss M."/>
            <person name="Brugiroux S."/>
            <person name="Limenitakis J.P."/>
            <person name="Stecher B."/>
            <person name="McCoy K.D."/>
            <person name="Macpherson A.J."/>
        </authorList>
    </citation>
    <scope>NUCLEOTIDE SEQUENCE</scope>
    <source>
        <strain evidence="1">YL58</strain>
    </source>
</reference>
<dbReference type="Proteomes" id="UP000092574">
    <property type="component" value="Chromosome"/>
</dbReference>
<dbReference type="STRING" id="1796616.A4V09_20460"/>
<dbReference type="RefSeq" id="WP_065543992.1">
    <property type="nucleotide sequence ID" value="NZ_CP015405.2"/>
</dbReference>
<evidence type="ECO:0000313" key="2">
    <source>
        <dbReference type="Proteomes" id="UP000092574"/>
    </source>
</evidence>
<evidence type="ECO:0000313" key="1">
    <source>
        <dbReference type="EMBL" id="ANU77896.1"/>
    </source>
</evidence>
<dbReference type="KEGG" id="byl:A4V09_20460"/>
<proteinExistence type="predicted"/>